<dbReference type="Pfam" id="PF13780">
    <property type="entry name" value="DUF4176"/>
    <property type="match status" value="1"/>
</dbReference>
<keyword evidence="3" id="KW-1185">Reference proteome</keyword>
<sequence length="101" mass="11900">MESSTEKLLPIGTVVKVKSLKKPVMIYGRFQIQKRTENVYDYLAVPYPEGNISEEFNVFFNRNLIEEVLYLGFQSPQEDGMNEKVEKDLKEYREKEENTID</sequence>
<gene>
    <name evidence="2" type="ORF">LC087_10830</name>
</gene>
<dbReference type="RefSeq" id="WP_226543386.1">
    <property type="nucleotide sequence ID" value="NZ_CP129013.1"/>
</dbReference>
<reference evidence="2 3" key="1">
    <citation type="submission" date="2023-06" db="EMBL/GenBank/DDBJ databases">
        <title>Five Gram-positive bacteria isolated from mangrove sediments in Shenzhen, Guangdong, China.</title>
        <authorList>
            <person name="Yu S."/>
            <person name="Zheng W."/>
            <person name="Huang Y."/>
        </authorList>
    </citation>
    <scope>NUCLEOTIDE SEQUENCE [LARGE SCALE GENOMIC DNA]</scope>
    <source>
        <strain evidence="2 3">SaN35-3</strain>
    </source>
</reference>
<protein>
    <submittedName>
        <fullName evidence="2">DUF4176 domain-containing protein</fullName>
    </submittedName>
</protein>
<evidence type="ECO:0000256" key="1">
    <source>
        <dbReference type="SAM" id="MobiDB-lite"/>
    </source>
</evidence>
<evidence type="ECO:0000313" key="2">
    <source>
        <dbReference type="EMBL" id="WLR41402.1"/>
    </source>
</evidence>
<organism evidence="2 3">
    <name type="scientific">Bacillus carboniphilus</name>
    <dbReference type="NCBI Taxonomy" id="86663"/>
    <lineage>
        <taxon>Bacteria</taxon>
        <taxon>Bacillati</taxon>
        <taxon>Bacillota</taxon>
        <taxon>Bacilli</taxon>
        <taxon>Bacillales</taxon>
        <taxon>Bacillaceae</taxon>
        <taxon>Bacillus</taxon>
    </lineage>
</organism>
<dbReference type="InterPro" id="IPR025233">
    <property type="entry name" value="DUF4176"/>
</dbReference>
<name>A0ABY9JSN6_9BACI</name>
<feature type="compositionally biased region" description="Basic and acidic residues" evidence="1">
    <location>
        <begin position="81"/>
        <end position="101"/>
    </location>
</feature>
<feature type="region of interest" description="Disordered" evidence="1">
    <location>
        <begin position="79"/>
        <end position="101"/>
    </location>
</feature>
<accession>A0ABY9JSN6</accession>
<proteinExistence type="predicted"/>
<dbReference type="EMBL" id="CP129013">
    <property type="protein sequence ID" value="WLR41402.1"/>
    <property type="molecule type" value="Genomic_DNA"/>
</dbReference>
<evidence type="ECO:0000313" key="3">
    <source>
        <dbReference type="Proteomes" id="UP001197974"/>
    </source>
</evidence>
<dbReference type="Proteomes" id="UP001197974">
    <property type="component" value="Chromosome"/>
</dbReference>